<dbReference type="GO" id="GO:0004519">
    <property type="term" value="F:endonuclease activity"/>
    <property type="evidence" value="ECO:0007669"/>
    <property type="project" value="UniProtKB-KW"/>
</dbReference>
<dbReference type="InterPro" id="IPR008538">
    <property type="entry name" value="Uma2"/>
</dbReference>
<dbReference type="SUPFAM" id="SSF52980">
    <property type="entry name" value="Restriction endonuclease-like"/>
    <property type="match status" value="1"/>
</dbReference>
<sequence>MQNKYEVYEESSVKEYWIIHPDEKTFMKYTLGDTGHYQPSRLPTFGDIGHYSCIAGFHHGT</sequence>
<keyword evidence="2" id="KW-0540">Nuclease</keyword>
<keyword evidence="2" id="KW-0255">Endonuclease</keyword>
<dbReference type="EMBL" id="CP139960">
    <property type="protein sequence ID" value="WQD40788.1"/>
    <property type="molecule type" value="Genomic_DNA"/>
</dbReference>
<accession>A0ABZ0WDK5</accession>
<evidence type="ECO:0000259" key="1">
    <source>
        <dbReference type="Pfam" id="PF05685"/>
    </source>
</evidence>
<reference evidence="2 3" key="1">
    <citation type="submission" date="2023-12" db="EMBL/GenBank/DDBJ databases">
        <title>Genome sequencing and assembly of bacterial species from a model synthetic community.</title>
        <authorList>
            <person name="Hogle S.L."/>
        </authorList>
    </citation>
    <scope>NUCLEOTIDE SEQUENCE [LARGE SCALE GENOMIC DNA]</scope>
    <source>
        <strain evidence="2 3">HAMBI_3031</strain>
    </source>
</reference>
<organism evidence="2 3">
    <name type="scientific">Niabella yanshanensis</name>
    <dbReference type="NCBI Taxonomy" id="577386"/>
    <lineage>
        <taxon>Bacteria</taxon>
        <taxon>Pseudomonadati</taxon>
        <taxon>Bacteroidota</taxon>
        <taxon>Chitinophagia</taxon>
        <taxon>Chitinophagales</taxon>
        <taxon>Chitinophagaceae</taxon>
        <taxon>Niabella</taxon>
    </lineage>
</organism>
<name>A0ABZ0WDK5_9BACT</name>
<dbReference type="InterPro" id="IPR011335">
    <property type="entry name" value="Restrct_endonuc-II-like"/>
</dbReference>
<evidence type="ECO:0000313" key="3">
    <source>
        <dbReference type="Proteomes" id="UP001325680"/>
    </source>
</evidence>
<dbReference type="InterPro" id="IPR012296">
    <property type="entry name" value="Nuclease_put_TT1808"/>
</dbReference>
<protein>
    <submittedName>
        <fullName evidence="2">Uma2 family endonuclease</fullName>
    </submittedName>
</protein>
<evidence type="ECO:0000313" key="2">
    <source>
        <dbReference type="EMBL" id="WQD40788.1"/>
    </source>
</evidence>
<proteinExistence type="predicted"/>
<gene>
    <name evidence="2" type="ORF">U0035_18425</name>
</gene>
<feature type="domain" description="Putative restriction endonuclease" evidence="1">
    <location>
        <begin position="2"/>
        <end position="47"/>
    </location>
</feature>
<dbReference type="CDD" id="cd06260">
    <property type="entry name" value="DUF820-like"/>
    <property type="match status" value="1"/>
</dbReference>
<dbReference type="Pfam" id="PF05685">
    <property type="entry name" value="Uma2"/>
    <property type="match status" value="1"/>
</dbReference>
<keyword evidence="2" id="KW-0378">Hydrolase</keyword>
<keyword evidence="3" id="KW-1185">Reference proteome</keyword>
<dbReference type="Proteomes" id="UP001325680">
    <property type="component" value="Chromosome"/>
</dbReference>
<dbReference type="RefSeq" id="WP_114791570.1">
    <property type="nucleotide sequence ID" value="NZ_CP139960.1"/>
</dbReference>
<dbReference type="Gene3D" id="3.90.1570.10">
    <property type="entry name" value="tt1808, chain A"/>
    <property type="match status" value="1"/>
</dbReference>